<gene>
    <name evidence="4" type="ORF">JOF46_004296</name>
</gene>
<dbReference type="PANTHER" id="PTHR43877">
    <property type="entry name" value="AMINOALKYLPHOSPHONATE N-ACETYLTRANSFERASE-RELATED-RELATED"/>
    <property type="match status" value="1"/>
</dbReference>
<name>A0ABS4WJK2_9MICC</name>
<dbReference type="CDD" id="cd04301">
    <property type="entry name" value="NAT_SF"/>
    <property type="match status" value="1"/>
</dbReference>
<dbReference type="Pfam" id="PF13508">
    <property type="entry name" value="Acetyltransf_7"/>
    <property type="match status" value="1"/>
</dbReference>
<comment type="caution">
    <text evidence="4">The sequence shown here is derived from an EMBL/GenBank/DDBJ whole genome shotgun (WGS) entry which is preliminary data.</text>
</comment>
<organism evidence="4 5">
    <name type="scientific">Paeniglutamicibacter psychrophenolicus</name>
    <dbReference type="NCBI Taxonomy" id="257454"/>
    <lineage>
        <taxon>Bacteria</taxon>
        <taxon>Bacillati</taxon>
        <taxon>Actinomycetota</taxon>
        <taxon>Actinomycetes</taxon>
        <taxon>Micrococcales</taxon>
        <taxon>Micrococcaceae</taxon>
        <taxon>Paeniglutamicibacter</taxon>
    </lineage>
</organism>
<evidence type="ECO:0000313" key="5">
    <source>
        <dbReference type="Proteomes" id="UP000766570"/>
    </source>
</evidence>
<dbReference type="InterPro" id="IPR016181">
    <property type="entry name" value="Acyl_CoA_acyltransferase"/>
</dbReference>
<dbReference type="RefSeq" id="WP_209911289.1">
    <property type="nucleotide sequence ID" value="NZ_BAAAMI010000012.1"/>
</dbReference>
<proteinExistence type="predicted"/>
<evidence type="ECO:0000313" key="4">
    <source>
        <dbReference type="EMBL" id="MBP2376384.1"/>
    </source>
</evidence>
<dbReference type="SUPFAM" id="SSF55729">
    <property type="entry name" value="Acyl-CoA N-acyltransferases (Nat)"/>
    <property type="match status" value="1"/>
</dbReference>
<sequence>MFNIREYQPADERGWLECRLPSFLDSNYYDDVRTDRSDIKAPNLSLVAEDNGTIVGLLDIEVDGDAATIDSIAVHPNARQQRMASALLAEALSRLPAGTQTLDAWTREDVAANGWYRRNGFEEAYRYLHVYKGYKDPNAGFQSPDGLSRPVLAFMHADIKEEESMRRAFKRVYVCRQYVRQLGPA</sequence>
<accession>A0ABS4WJK2</accession>
<evidence type="ECO:0000256" key="1">
    <source>
        <dbReference type="ARBA" id="ARBA00022679"/>
    </source>
</evidence>
<dbReference type="InterPro" id="IPR000182">
    <property type="entry name" value="GNAT_dom"/>
</dbReference>
<keyword evidence="1" id="KW-0808">Transferase</keyword>
<evidence type="ECO:0000256" key="2">
    <source>
        <dbReference type="ARBA" id="ARBA00023315"/>
    </source>
</evidence>
<dbReference type="Proteomes" id="UP000766570">
    <property type="component" value="Unassembled WGS sequence"/>
</dbReference>
<feature type="domain" description="N-acetyltransferase" evidence="3">
    <location>
        <begin position="2"/>
        <end position="137"/>
    </location>
</feature>
<dbReference type="PANTHER" id="PTHR43877:SF1">
    <property type="entry name" value="ACETYLTRANSFERASE"/>
    <property type="match status" value="1"/>
</dbReference>
<dbReference type="EMBL" id="JAGIOE010000001">
    <property type="protein sequence ID" value="MBP2376384.1"/>
    <property type="molecule type" value="Genomic_DNA"/>
</dbReference>
<keyword evidence="5" id="KW-1185">Reference proteome</keyword>
<dbReference type="Gene3D" id="3.40.630.30">
    <property type="match status" value="1"/>
</dbReference>
<protein>
    <submittedName>
        <fullName evidence="4">Ribosomal protein S18 acetylase RimI-like enzyme</fullName>
    </submittedName>
</protein>
<keyword evidence="2" id="KW-0012">Acyltransferase</keyword>
<evidence type="ECO:0000259" key="3">
    <source>
        <dbReference type="PROSITE" id="PS51186"/>
    </source>
</evidence>
<dbReference type="InterPro" id="IPR050832">
    <property type="entry name" value="Bact_Acetyltransf"/>
</dbReference>
<reference evidence="4 5" key="1">
    <citation type="submission" date="2021-03" db="EMBL/GenBank/DDBJ databases">
        <title>Sequencing the genomes of 1000 actinobacteria strains.</title>
        <authorList>
            <person name="Klenk H.-P."/>
        </authorList>
    </citation>
    <scope>NUCLEOTIDE SEQUENCE [LARGE SCALE GENOMIC DNA]</scope>
    <source>
        <strain evidence="4 5">DSM 15454</strain>
    </source>
</reference>
<dbReference type="PROSITE" id="PS51186">
    <property type="entry name" value="GNAT"/>
    <property type="match status" value="1"/>
</dbReference>